<dbReference type="PATRIC" id="fig|52133.19.peg.2901"/>
<gene>
    <name evidence="1" type="ORF">AVENLUH13518_02857</name>
</gene>
<protein>
    <recommendedName>
        <fullName evidence="3">Lipoprotein</fullName>
    </recommendedName>
</protein>
<organism evidence="1 2">
    <name type="scientific">Acinetobacter venetianus</name>
    <dbReference type="NCBI Taxonomy" id="52133"/>
    <lineage>
        <taxon>Bacteria</taxon>
        <taxon>Pseudomonadati</taxon>
        <taxon>Pseudomonadota</taxon>
        <taxon>Gammaproteobacteria</taxon>
        <taxon>Moraxellales</taxon>
        <taxon>Moraxellaceae</taxon>
        <taxon>Acinetobacter</taxon>
    </lineage>
</organism>
<dbReference type="EMBL" id="JRHX01000087">
    <property type="protein sequence ID" value="KXZ68697.1"/>
    <property type="molecule type" value="Genomic_DNA"/>
</dbReference>
<sequence length="119" mass="13232">MKVLLLLVTCLSLTACIFGQSSEVKRAEKILQNFQCNNIESNQLATSSITNFHQQALAVNKEKATTYIEQYKNGEDLFDIPLDEVVQQKYQLYKQACQALGGVSSAKEQIVIGASDENK</sequence>
<accession>A0A150HQ26</accession>
<dbReference type="AlphaFoldDB" id="A0A150HQ26"/>
<dbReference type="RefSeq" id="WP_004880905.1">
    <property type="nucleotide sequence ID" value="NZ_BCLZ01000019.1"/>
</dbReference>
<dbReference type="GeneID" id="58195490"/>
<evidence type="ECO:0000313" key="1">
    <source>
        <dbReference type="EMBL" id="KXZ68697.1"/>
    </source>
</evidence>
<name>A0A150HQ26_9GAMM</name>
<reference evidence="1 2" key="1">
    <citation type="journal article" date="2016" name="Sci. Rep.">
        <title>Genomic and phenotypic characterization of the species Acinetobacter venetianus.</title>
        <authorList>
            <person name="Fondi M."/>
            <person name="Maida I."/>
            <person name="Perrin E."/>
            <person name="Orlandini V."/>
            <person name="La Torre L."/>
            <person name="Bosi E."/>
            <person name="Negroni A."/>
            <person name="Zanaroli G."/>
            <person name="Fava F."/>
            <person name="Decorosi F."/>
            <person name="Giovannetti L."/>
            <person name="Viti C."/>
            <person name="Vaneechoutte M."/>
            <person name="Dijkshoorn L."/>
            <person name="Fani R."/>
        </authorList>
    </citation>
    <scope>NUCLEOTIDE SEQUENCE [LARGE SCALE GENOMIC DNA]</scope>
    <source>
        <strain evidence="1 2">LUH13518</strain>
    </source>
</reference>
<comment type="caution">
    <text evidence="1">The sequence shown here is derived from an EMBL/GenBank/DDBJ whole genome shotgun (WGS) entry which is preliminary data.</text>
</comment>
<evidence type="ECO:0000313" key="2">
    <source>
        <dbReference type="Proteomes" id="UP000075544"/>
    </source>
</evidence>
<evidence type="ECO:0008006" key="3">
    <source>
        <dbReference type="Google" id="ProtNLM"/>
    </source>
</evidence>
<dbReference type="Proteomes" id="UP000075544">
    <property type="component" value="Unassembled WGS sequence"/>
</dbReference>
<proteinExistence type="predicted"/>
<dbReference type="PROSITE" id="PS51257">
    <property type="entry name" value="PROKAR_LIPOPROTEIN"/>
    <property type="match status" value="1"/>
</dbReference>